<evidence type="ECO:0000313" key="2">
    <source>
        <dbReference type="EMBL" id="KAG0142266.1"/>
    </source>
</evidence>
<name>A0A9P6T7T1_9BASI</name>
<gene>
    <name evidence="2" type="ORF">CROQUDRAFT_682417</name>
</gene>
<dbReference type="EMBL" id="MU167354">
    <property type="protein sequence ID" value="KAG0142266.1"/>
    <property type="molecule type" value="Genomic_DNA"/>
</dbReference>
<proteinExistence type="predicted"/>
<dbReference type="Proteomes" id="UP000886653">
    <property type="component" value="Unassembled WGS sequence"/>
</dbReference>
<protein>
    <submittedName>
        <fullName evidence="2">Uncharacterized protein</fullName>
    </submittedName>
</protein>
<organism evidence="2 3">
    <name type="scientific">Cronartium quercuum f. sp. fusiforme G11</name>
    <dbReference type="NCBI Taxonomy" id="708437"/>
    <lineage>
        <taxon>Eukaryota</taxon>
        <taxon>Fungi</taxon>
        <taxon>Dikarya</taxon>
        <taxon>Basidiomycota</taxon>
        <taxon>Pucciniomycotina</taxon>
        <taxon>Pucciniomycetes</taxon>
        <taxon>Pucciniales</taxon>
        <taxon>Coleosporiaceae</taxon>
        <taxon>Cronartium</taxon>
    </lineage>
</organism>
<feature type="region of interest" description="Disordered" evidence="1">
    <location>
        <begin position="291"/>
        <end position="314"/>
    </location>
</feature>
<feature type="region of interest" description="Disordered" evidence="1">
    <location>
        <begin position="133"/>
        <end position="162"/>
    </location>
</feature>
<reference evidence="2" key="1">
    <citation type="submission" date="2013-11" db="EMBL/GenBank/DDBJ databases">
        <title>Genome sequence of the fusiform rust pathogen reveals effectors for host alternation and coevolution with pine.</title>
        <authorList>
            <consortium name="DOE Joint Genome Institute"/>
            <person name="Smith K."/>
            <person name="Pendleton A."/>
            <person name="Kubisiak T."/>
            <person name="Anderson C."/>
            <person name="Salamov A."/>
            <person name="Aerts A."/>
            <person name="Riley R."/>
            <person name="Clum A."/>
            <person name="Lindquist E."/>
            <person name="Ence D."/>
            <person name="Campbell M."/>
            <person name="Kronenberg Z."/>
            <person name="Feau N."/>
            <person name="Dhillon B."/>
            <person name="Hamelin R."/>
            <person name="Burleigh J."/>
            <person name="Smith J."/>
            <person name="Yandell M."/>
            <person name="Nelson C."/>
            <person name="Grigoriev I."/>
            <person name="Davis J."/>
        </authorList>
    </citation>
    <scope>NUCLEOTIDE SEQUENCE</scope>
    <source>
        <strain evidence="2">G11</strain>
    </source>
</reference>
<sequence>MAGRVLGFKITSIVHINVWEVIKEVIVGSVEDASHSTPLQQVADTSFTQEKVELPLHLVCSADLANETTSQSEFARVKCPLASVTLAKGKNFLPSFSCSSAPITHLAPQPVVSDCNSTNPALQLFGPSSPSSCIGRPPCRTSTRVSRHPARPRSNASKDVHRRLMRSSLRTWRNKQMSDERWNVVLDDMRDELEKFMLEPELPQALSSPPLFSPATVTDISLAAPLVSRRSSTRLSRPRSTISKAVHQRLLRSSWKTWCNKAMSEDQWDLVMEDMELELELFMLQPESLEDSSHHSRSSSCGSDQSLSSATANSDPIPTLPLSHVFNHNPFDTLEQHPDQLVSTFVDSATVSKISSQISLPQLSSHSMSFRN</sequence>
<evidence type="ECO:0000256" key="1">
    <source>
        <dbReference type="SAM" id="MobiDB-lite"/>
    </source>
</evidence>
<dbReference type="AlphaFoldDB" id="A0A9P6T7T1"/>
<keyword evidence="3" id="KW-1185">Reference proteome</keyword>
<comment type="caution">
    <text evidence="2">The sequence shown here is derived from an EMBL/GenBank/DDBJ whole genome shotgun (WGS) entry which is preliminary data.</text>
</comment>
<accession>A0A9P6T7T1</accession>
<feature type="compositionally biased region" description="Low complexity" evidence="1">
    <location>
        <begin position="298"/>
        <end position="309"/>
    </location>
</feature>
<evidence type="ECO:0000313" key="3">
    <source>
        <dbReference type="Proteomes" id="UP000886653"/>
    </source>
</evidence>